<comment type="caution">
    <text evidence="3">The sequence shown here is derived from an EMBL/GenBank/DDBJ whole genome shotgun (WGS) entry which is preliminary data.</text>
</comment>
<protein>
    <submittedName>
        <fullName evidence="3">Uncharacterized protein</fullName>
    </submittedName>
</protein>
<feature type="region of interest" description="Disordered" evidence="1">
    <location>
        <begin position="1"/>
        <end position="20"/>
    </location>
</feature>
<reference evidence="3" key="1">
    <citation type="submission" date="2020-10" db="EMBL/GenBank/DDBJ databases">
        <title>Sequencing the genomes of 1000 actinobacteria strains.</title>
        <authorList>
            <person name="Klenk H.-P."/>
        </authorList>
    </citation>
    <scope>NUCLEOTIDE SEQUENCE</scope>
    <source>
        <strain evidence="3">DSM 45354</strain>
    </source>
</reference>
<organism evidence="3 4">
    <name type="scientific">Actinopolymorpha pittospori</name>
    <dbReference type="NCBI Taxonomy" id="648752"/>
    <lineage>
        <taxon>Bacteria</taxon>
        <taxon>Bacillati</taxon>
        <taxon>Actinomycetota</taxon>
        <taxon>Actinomycetes</taxon>
        <taxon>Propionibacteriales</taxon>
        <taxon>Actinopolymorphaceae</taxon>
        <taxon>Actinopolymorpha</taxon>
    </lineage>
</organism>
<dbReference type="AlphaFoldDB" id="A0A927MTV6"/>
<name>A0A927MTV6_9ACTN</name>
<dbReference type="RefSeq" id="WP_192750384.1">
    <property type="nucleotide sequence ID" value="NZ_BAABJL010000011.1"/>
</dbReference>
<dbReference type="Proteomes" id="UP000638648">
    <property type="component" value="Unassembled WGS sequence"/>
</dbReference>
<evidence type="ECO:0000313" key="3">
    <source>
        <dbReference type="EMBL" id="MBE1606217.1"/>
    </source>
</evidence>
<feature type="transmembrane region" description="Helical" evidence="2">
    <location>
        <begin position="30"/>
        <end position="52"/>
    </location>
</feature>
<evidence type="ECO:0000313" key="4">
    <source>
        <dbReference type="Proteomes" id="UP000638648"/>
    </source>
</evidence>
<evidence type="ECO:0000256" key="2">
    <source>
        <dbReference type="SAM" id="Phobius"/>
    </source>
</evidence>
<gene>
    <name evidence="3" type="ORF">HEB94_003065</name>
</gene>
<dbReference type="EMBL" id="JADBEM010000001">
    <property type="protein sequence ID" value="MBE1606217.1"/>
    <property type="molecule type" value="Genomic_DNA"/>
</dbReference>
<proteinExistence type="predicted"/>
<keyword evidence="4" id="KW-1185">Reference proteome</keyword>
<keyword evidence="2" id="KW-0472">Membrane</keyword>
<keyword evidence="2" id="KW-1133">Transmembrane helix</keyword>
<accession>A0A927MTV6</accession>
<evidence type="ECO:0000256" key="1">
    <source>
        <dbReference type="SAM" id="MobiDB-lite"/>
    </source>
</evidence>
<keyword evidence="2" id="KW-0812">Transmembrane</keyword>
<sequence length="57" mass="6365">MLIDTPRTQDRAEGGPSHRARWVDSPQARALGFLACAIGAWVPILVIAWLVLRWLRG</sequence>